<evidence type="ECO:0000256" key="1">
    <source>
        <dbReference type="SAM" id="MobiDB-lite"/>
    </source>
</evidence>
<proteinExistence type="predicted"/>
<name>A0A8J7PHC6_9BACT</name>
<feature type="domain" description="DUF4234" evidence="3">
    <location>
        <begin position="32"/>
        <end position="91"/>
    </location>
</feature>
<feature type="transmembrane region" description="Helical" evidence="2">
    <location>
        <begin position="158"/>
        <end position="176"/>
    </location>
</feature>
<organism evidence="4 5">
    <name type="scientific">Candidatus Obscuribacter phosphatis</name>
    <dbReference type="NCBI Taxonomy" id="1906157"/>
    <lineage>
        <taxon>Bacteria</taxon>
        <taxon>Bacillati</taxon>
        <taxon>Candidatus Melainabacteria</taxon>
        <taxon>Candidatus Obscuribacterales</taxon>
        <taxon>Candidatus Obscuribacteraceae</taxon>
        <taxon>Candidatus Obscuribacter</taxon>
    </lineage>
</organism>
<feature type="transmembrane region" description="Helical" evidence="2">
    <location>
        <begin position="32"/>
        <end position="52"/>
    </location>
</feature>
<protein>
    <submittedName>
        <fullName evidence="4">DUF4234 domain-containing protein</fullName>
    </submittedName>
</protein>
<feature type="compositionally biased region" description="Polar residues" evidence="1">
    <location>
        <begin position="1"/>
        <end position="11"/>
    </location>
</feature>
<evidence type="ECO:0000313" key="5">
    <source>
        <dbReference type="Proteomes" id="UP000664277"/>
    </source>
</evidence>
<gene>
    <name evidence="4" type="ORF">J0M35_07675</name>
</gene>
<feature type="transmembrane region" description="Helical" evidence="2">
    <location>
        <begin position="133"/>
        <end position="152"/>
    </location>
</feature>
<keyword evidence="2" id="KW-0812">Transmembrane</keyword>
<dbReference type="EMBL" id="JAFLCK010000008">
    <property type="protein sequence ID" value="MBN8660228.1"/>
    <property type="molecule type" value="Genomic_DNA"/>
</dbReference>
<feature type="region of interest" description="Disordered" evidence="1">
    <location>
        <begin position="1"/>
        <end position="27"/>
    </location>
</feature>
<reference evidence="4" key="1">
    <citation type="submission" date="2021-02" db="EMBL/GenBank/DDBJ databases">
        <title>Genome-Resolved Metagenomics of a Microbial Community Performing Photosynthetic Biological Nutrient Removal.</title>
        <authorList>
            <person name="Mcdaniel E.A."/>
        </authorList>
    </citation>
    <scope>NUCLEOTIDE SEQUENCE</scope>
    <source>
        <strain evidence="4">UWPOB_OBS1</strain>
    </source>
</reference>
<comment type="caution">
    <text evidence="4">The sequence shown here is derived from an EMBL/GenBank/DDBJ whole genome shotgun (WGS) entry which is preliminary data.</text>
</comment>
<accession>A0A8J7PHC6</accession>
<dbReference type="Pfam" id="PF14018">
    <property type="entry name" value="DUF4234"/>
    <property type="match status" value="1"/>
</dbReference>
<dbReference type="AlphaFoldDB" id="A0A8J7PHC6"/>
<feature type="transmembrane region" description="Helical" evidence="2">
    <location>
        <begin position="197"/>
        <end position="216"/>
    </location>
</feature>
<evidence type="ECO:0000259" key="3">
    <source>
        <dbReference type="Pfam" id="PF14018"/>
    </source>
</evidence>
<dbReference type="InterPro" id="IPR025328">
    <property type="entry name" value="DUF4234"/>
</dbReference>
<dbReference type="Proteomes" id="UP000664277">
    <property type="component" value="Unassembled WGS sequence"/>
</dbReference>
<sequence>MANPPQAGNDSKNSDEKIKSDQPAPDSKQVPAWHVVTLSVFSCGIYNFYWFYKALKELHNAAANSSESGPLMRLENAGTKDTFLALAKWPVGMFTLMFAVPILNLIALMRVIDQICLLIPEETPLRRNSKLTAFLMALGFGSCVLLLKLPFLAEHIKLLIFFSVSSLFLAIPQNWLNKHWKLYENDRLLVRQAFNPVELVLIIAGASLLGLNWFGAEFVPQANH</sequence>
<feature type="transmembrane region" description="Helical" evidence="2">
    <location>
        <begin position="91"/>
        <end position="112"/>
    </location>
</feature>
<keyword evidence="2" id="KW-0472">Membrane</keyword>
<evidence type="ECO:0000313" key="4">
    <source>
        <dbReference type="EMBL" id="MBN8660228.1"/>
    </source>
</evidence>
<evidence type="ECO:0000256" key="2">
    <source>
        <dbReference type="SAM" id="Phobius"/>
    </source>
</evidence>
<keyword evidence="2" id="KW-1133">Transmembrane helix</keyword>